<feature type="signal peptide" evidence="1">
    <location>
        <begin position="1"/>
        <end position="26"/>
    </location>
</feature>
<evidence type="ECO:0000256" key="1">
    <source>
        <dbReference type="SAM" id="SignalP"/>
    </source>
</evidence>
<evidence type="ECO:0000313" key="2">
    <source>
        <dbReference type="EMBL" id="UTW08345.1"/>
    </source>
</evidence>
<gene>
    <name evidence="2" type="ORF">KDW96_03190</name>
</gene>
<dbReference type="Gene3D" id="3.40.190.10">
    <property type="entry name" value="Periplasmic binding protein-like II"/>
    <property type="match status" value="2"/>
</dbReference>
<dbReference type="EMBL" id="CP073346">
    <property type="protein sequence ID" value="UTW08345.1"/>
    <property type="molecule type" value="Genomic_DNA"/>
</dbReference>
<organism evidence="2 3">
    <name type="scientific">Pseudomonas benzenivorans</name>
    <dbReference type="NCBI Taxonomy" id="556533"/>
    <lineage>
        <taxon>Bacteria</taxon>
        <taxon>Pseudomonadati</taxon>
        <taxon>Pseudomonadota</taxon>
        <taxon>Gammaproteobacteria</taxon>
        <taxon>Pseudomonadales</taxon>
        <taxon>Pseudomonadaceae</taxon>
        <taxon>Pseudomonas</taxon>
    </lineage>
</organism>
<evidence type="ECO:0000313" key="3">
    <source>
        <dbReference type="Proteomes" id="UP001059672"/>
    </source>
</evidence>
<accession>A0ABY5HAM7</accession>
<keyword evidence="1" id="KW-0732">Signal</keyword>
<proteinExistence type="predicted"/>
<dbReference type="SUPFAM" id="SSF53850">
    <property type="entry name" value="Periplasmic binding protein-like II"/>
    <property type="match status" value="1"/>
</dbReference>
<protein>
    <submittedName>
        <fullName evidence="2">Transporter substrate-binding domain-containing protein</fullName>
    </submittedName>
</protein>
<dbReference type="RefSeq" id="WP_370295306.1">
    <property type="nucleotide sequence ID" value="NZ_CP073346.1"/>
</dbReference>
<keyword evidence="3" id="KW-1185">Reference proteome</keyword>
<reference evidence="2" key="1">
    <citation type="submission" date="2021-04" db="EMBL/GenBank/DDBJ databases">
        <title>Oceanospirillales bacteria with DddD are important DMSP degraders in coastal seawater.</title>
        <authorList>
            <person name="Liu J."/>
        </authorList>
    </citation>
    <scope>NUCLEOTIDE SEQUENCE</scope>
    <source>
        <strain evidence="2">D13-4</strain>
    </source>
</reference>
<sequence length="273" mass="30408">MRKSMLRGLRACAVLGALLLAGPLAAGQVVHVGGVHFPPYVVKPEEPNASGLLLDLLEALNQAQSDYQFIMVPTSVPRRFRDFEQGRIDLALFENPAWDWHDIAHDSVDMGLEDAEVFVARVELGREQDYFDSLQGKRLALYNGYHYAFAGFNAAPEFLQQNYNATLTYSHDSNLLMVVRRRADIALVTRSYIGEFLERHREYAGQLLVSERIDQPYKHHALVRPQGPISAERFASLLEQLRSSGQLADIFGPSRIAVRASASGGVGIANVEE</sequence>
<feature type="chain" id="PRO_5045346561" evidence="1">
    <location>
        <begin position="27"/>
        <end position="273"/>
    </location>
</feature>
<name>A0ABY5HAM7_9PSED</name>
<dbReference type="Proteomes" id="UP001059672">
    <property type="component" value="Chromosome"/>
</dbReference>